<dbReference type="InterPro" id="IPR053144">
    <property type="entry name" value="Acetyltransferase_Butenolide"/>
</dbReference>
<evidence type="ECO:0000313" key="3">
    <source>
        <dbReference type="Proteomes" id="UP000247233"/>
    </source>
</evidence>
<dbReference type="Proteomes" id="UP000247233">
    <property type="component" value="Unassembled WGS sequence"/>
</dbReference>
<comment type="caution">
    <text evidence="2">The sequence shown here is derived from an EMBL/GenBank/DDBJ whole genome shotgun (WGS) entry which is preliminary data.</text>
</comment>
<keyword evidence="3" id="KW-1185">Reference proteome</keyword>
<name>A0A317WTV0_9EURO</name>
<dbReference type="CDD" id="cd04301">
    <property type="entry name" value="NAT_SF"/>
    <property type="match status" value="1"/>
</dbReference>
<dbReference type="PANTHER" id="PTHR43233:SF1">
    <property type="entry name" value="FAMILY N-ACETYLTRANSFERASE, PUTATIVE (AFU_ORTHOLOGUE AFUA_6G03350)-RELATED"/>
    <property type="match status" value="1"/>
</dbReference>
<proteinExistence type="predicted"/>
<dbReference type="EMBL" id="MSFL01000003">
    <property type="protein sequence ID" value="PWY89843.1"/>
    <property type="molecule type" value="Genomic_DNA"/>
</dbReference>
<dbReference type="GeneID" id="37060252"/>
<organism evidence="2 3">
    <name type="scientific">Aspergillus heteromorphus CBS 117.55</name>
    <dbReference type="NCBI Taxonomy" id="1448321"/>
    <lineage>
        <taxon>Eukaryota</taxon>
        <taxon>Fungi</taxon>
        <taxon>Dikarya</taxon>
        <taxon>Ascomycota</taxon>
        <taxon>Pezizomycotina</taxon>
        <taxon>Eurotiomycetes</taxon>
        <taxon>Eurotiomycetidae</taxon>
        <taxon>Eurotiales</taxon>
        <taxon>Aspergillaceae</taxon>
        <taxon>Aspergillus</taxon>
        <taxon>Aspergillus subgen. Circumdati</taxon>
    </lineage>
</organism>
<dbReference type="PROSITE" id="PS51186">
    <property type="entry name" value="GNAT"/>
    <property type="match status" value="1"/>
</dbReference>
<feature type="domain" description="N-acetyltransferase" evidence="1">
    <location>
        <begin position="19"/>
        <end position="162"/>
    </location>
</feature>
<dbReference type="Gene3D" id="3.40.630.30">
    <property type="match status" value="1"/>
</dbReference>
<evidence type="ECO:0000313" key="2">
    <source>
        <dbReference type="EMBL" id="PWY89843.1"/>
    </source>
</evidence>
<gene>
    <name evidence="2" type="ORF">BO70DRAFT_129880</name>
</gene>
<reference evidence="2 3" key="1">
    <citation type="submission" date="2016-12" db="EMBL/GenBank/DDBJ databases">
        <title>The genomes of Aspergillus section Nigri reveals drivers in fungal speciation.</title>
        <authorList>
            <consortium name="DOE Joint Genome Institute"/>
            <person name="Vesth T.C."/>
            <person name="Nybo J."/>
            <person name="Theobald S."/>
            <person name="Brandl J."/>
            <person name="Frisvad J.C."/>
            <person name="Nielsen K.F."/>
            <person name="Lyhne E.K."/>
            <person name="Kogle M.E."/>
            <person name="Kuo A."/>
            <person name="Riley R."/>
            <person name="Clum A."/>
            <person name="Nolan M."/>
            <person name="Lipzen A."/>
            <person name="Salamov A."/>
            <person name="Henrissat B."/>
            <person name="Wiebenga A."/>
            <person name="De Vries R.P."/>
            <person name="Grigoriev I.V."/>
            <person name="Mortensen U.H."/>
            <person name="Andersen M.R."/>
            <person name="Baker S.E."/>
        </authorList>
    </citation>
    <scope>NUCLEOTIDE SEQUENCE [LARGE SCALE GENOMIC DNA]</scope>
    <source>
        <strain evidence="2 3">CBS 117.55</strain>
    </source>
</reference>
<evidence type="ECO:0000259" key="1">
    <source>
        <dbReference type="PROSITE" id="PS51186"/>
    </source>
</evidence>
<dbReference type="PANTHER" id="PTHR43233">
    <property type="entry name" value="FAMILY N-ACETYLTRANSFERASE, PUTATIVE (AFU_ORTHOLOGUE AFUA_6G03350)-RELATED"/>
    <property type="match status" value="1"/>
</dbReference>
<dbReference type="RefSeq" id="XP_025402674.1">
    <property type="nucleotide sequence ID" value="XM_025538015.1"/>
</dbReference>
<dbReference type="InterPro" id="IPR000182">
    <property type="entry name" value="GNAT_dom"/>
</dbReference>
<dbReference type="GO" id="GO:0016747">
    <property type="term" value="F:acyltransferase activity, transferring groups other than amino-acyl groups"/>
    <property type="evidence" value="ECO:0007669"/>
    <property type="project" value="InterPro"/>
</dbReference>
<accession>A0A317WTV0</accession>
<dbReference type="Pfam" id="PF00583">
    <property type="entry name" value="Acetyltransf_1"/>
    <property type="match status" value="1"/>
</dbReference>
<sequence length="166" mass="18915">MSLPTTPQTWTRGPFLISTDSQLLSLASINDAFDQDFMYWTKPYPEEILQTIINNSFCFGLYEVNESKPRQQIGFARLITDRTTFAYLSDLYVLPKYWGLGLGGWVIDCVDEVLVDLPHLRWTMLRTGTERSKQAYEKRMGMTVLGMKDISEGPIMMGRRGKGVGA</sequence>
<dbReference type="OrthoDB" id="10039976at2759"/>
<dbReference type="STRING" id="1448321.A0A317WTV0"/>
<dbReference type="SUPFAM" id="SSF55729">
    <property type="entry name" value="Acyl-CoA N-acyltransferases (Nat)"/>
    <property type="match status" value="1"/>
</dbReference>
<dbReference type="InterPro" id="IPR016181">
    <property type="entry name" value="Acyl_CoA_acyltransferase"/>
</dbReference>
<protein>
    <recommendedName>
        <fullName evidence="1">N-acetyltransferase domain-containing protein</fullName>
    </recommendedName>
</protein>
<dbReference type="VEuPathDB" id="FungiDB:BO70DRAFT_129880"/>
<dbReference type="AlphaFoldDB" id="A0A317WTV0"/>